<name>A0A7U3Q3U1_9SPHI</name>
<keyword evidence="3" id="KW-1185">Reference proteome</keyword>
<dbReference type="AlphaFoldDB" id="A0A7U3Q3U1"/>
<reference evidence="2 3" key="1">
    <citation type="submission" date="2020-11" db="EMBL/GenBank/DDBJ databases">
        <title>Pedobacter endophytica, an endophytic bacteria isolated form Carex pumila.</title>
        <authorList>
            <person name="Peng Y."/>
            <person name="Jiang L."/>
            <person name="Lee J."/>
        </authorList>
    </citation>
    <scope>NUCLEOTIDE SEQUENCE [LARGE SCALE GENOMIC DNA]</scope>
    <source>
        <strain evidence="2 3">JBR3-12</strain>
    </source>
</reference>
<protein>
    <recommendedName>
        <fullName evidence="1">HNH endonuclease 5 domain-containing protein</fullName>
    </recommendedName>
</protein>
<evidence type="ECO:0000259" key="1">
    <source>
        <dbReference type="Pfam" id="PF14279"/>
    </source>
</evidence>
<dbReference type="RefSeq" id="WP_196097171.1">
    <property type="nucleotide sequence ID" value="NZ_CP064939.1"/>
</dbReference>
<dbReference type="Proteomes" id="UP000594759">
    <property type="component" value="Chromosome"/>
</dbReference>
<organism evidence="2 3">
    <name type="scientific">Pedobacter endophyticus</name>
    <dbReference type="NCBI Taxonomy" id="2789740"/>
    <lineage>
        <taxon>Bacteria</taxon>
        <taxon>Pseudomonadati</taxon>
        <taxon>Bacteroidota</taxon>
        <taxon>Sphingobacteriia</taxon>
        <taxon>Sphingobacteriales</taxon>
        <taxon>Sphingobacteriaceae</taxon>
        <taxon>Pedobacter</taxon>
    </lineage>
</organism>
<dbReference type="EMBL" id="CP064939">
    <property type="protein sequence ID" value="QPH37859.1"/>
    <property type="molecule type" value="Genomic_DNA"/>
</dbReference>
<evidence type="ECO:0000313" key="3">
    <source>
        <dbReference type="Proteomes" id="UP000594759"/>
    </source>
</evidence>
<dbReference type="InterPro" id="IPR029471">
    <property type="entry name" value="HNH_5"/>
</dbReference>
<evidence type="ECO:0000313" key="2">
    <source>
        <dbReference type="EMBL" id="QPH37859.1"/>
    </source>
</evidence>
<sequence>MKRDFCIFCKSPLDGSDEHIIPQSVNGKLHSKDLICHDCNSNFFGRKIDPVIKKTLEPIINLLCWNNSRQMVSEDINGRQYLTKDGQSKPVKPIKTEEFVDTKKVIRISGDVENTIKMFQKEVGRLKSEGQALAEYSISMPQNTTPFLRTPFTIDLSPELILLMNKIACEFYVHSQLDYQPVEALCSRVRHADNGLGNVIFCNQKNEIRDHASSEVSHLIHLQNDKETKQIFAYIEIFNVLCCVVILTNNYHGDDISFTYHQDAMTSERFSNHVNLKMSLAEILAYPFESSGFGYLLNSMMFNLRDREFNEVVKDEFNKIKRLLGEQELTVEEHDEKWIQQTTKLIAELTVFDFPYILEDQEDEENDEYNYVHSNFREAIVDQFTNEHHFLLGKLIKTKHATFTVRDFFLQPIIVKKNKQLITIFVVLENNQTKDKSYVKVADFISSINKALEQISIKRSNK</sequence>
<dbReference type="Pfam" id="PF14279">
    <property type="entry name" value="HNH_5"/>
    <property type="match status" value="1"/>
</dbReference>
<proteinExistence type="predicted"/>
<accession>A0A7U3Q3U1</accession>
<gene>
    <name evidence="2" type="ORF">IZT61_12130</name>
</gene>
<feature type="domain" description="HNH endonuclease 5" evidence="1">
    <location>
        <begin position="6"/>
        <end position="55"/>
    </location>
</feature>
<dbReference type="KEGG" id="pex:IZT61_12130"/>